<dbReference type="AlphaFoldDB" id="A0A975IYS9"/>
<dbReference type="PROSITE" id="PS00372">
    <property type="entry name" value="PTS_EIIA_TYPE_2_HIS"/>
    <property type="match status" value="1"/>
</dbReference>
<dbReference type="PANTHER" id="PTHR47738:SF2">
    <property type="entry name" value="PTS SYSTEM FRUCTOSE-LIKE EIIA COMPONENT"/>
    <property type="match status" value="1"/>
</dbReference>
<evidence type="ECO:0000313" key="3">
    <source>
        <dbReference type="Proteomes" id="UP000676169"/>
    </source>
</evidence>
<evidence type="ECO:0000259" key="1">
    <source>
        <dbReference type="PROSITE" id="PS51094"/>
    </source>
</evidence>
<dbReference type="KEGG" id="lamb:KBB96_17875"/>
<gene>
    <name evidence="2" type="ORF">KBB96_17875</name>
</gene>
<dbReference type="PANTHER" id="PTHR47738">
    <property type="entry name" value="PTS SYSTEM FRUCTOSE-LIKE EIIA COMPONENT-RELATED"/>
    <property type="match status" value="1"/>
</dbReference>
<dbReference type="InterPro" id="IPR016152">
    <property type="entry name" value="PTrfase/Anion_transptr"/>
</dbReference>
<dbReference type="EMBL" id="CP073100">
    <property type="protein sequence ID" value="QUE50716.1"/>
    <property type="molecule type" value="Genomic_DNA"/>
</dbReference>
<dbReference type="PROSITE" id="PS51094">
    <property type="entry name" value="PTS_EIIA_TYPE_2"/>
    <property type="match status" value="1"/>
</dbReference>
<sequence>MSSPVLPPNAPLLLDLDVSTEDEAISAVIGLLEGNPEVLDQPAFAEAVFERQKINPPLLGNGIAMPHARTSQVKEVVFAMARCKQHVNFGENQTPVRLIFLYGIPPHRVAEHLATTAALARRLRDPEVVKQLLEAQDAVAFTQALA</sequence>
<evidence type="ECO:0000313" key="2">
    <source>
        <dbReference type="EMBL" id="QUE50716.1"/>
    </source>
</evidence>
<dbReference type="Gene3D" id="3.40.930.10">
    <property type="entry name" value="Mannitol-specific EII, Chain A"/>
    <property type="match status" value="1"/>
</dbReference>
<keyword evidence="2" id="KW-0813">Transport</keyword>
<reference evidence="2" key="1">
    <citation type="submission" date="2021-04" db="EMBL/GenBank/DDBJ databases">
        <title>Luteolibacter sp. 32A isolated from the skin of an Anderson's salamander (Ambystoma andersonii).</title>
        <authorList>
            <person name="Spergser J."/>
            <person name="Busse H.-J."/>
        </authorList>
    </citation>
    <scope>NUCLEOTIDE SEQUENCE</scope>
    <source>
        <strain evidence="2">32A</strain>
    </source>
</reference>
<dbReference type="SUPFAM" id="SSF55804">
    <property type="entry name" value="Phoshotransferase/anion transport protein"/>
    <property type="match status" value="1"/>
</dbReference>
<dbReference type="InterPro" id="IPR051541">
    <property type="entry name" value="PTS_SugarTrans_NitroReg"/>
</dbReference>
<dbReference type="InterPro" id="IPR002178">
    <property type="entry name" value="PTS_EIIA_type-2_dom"/>
</dbReference>
<feature type="domain" description="PTS EIIA type-2" evidence="1">
    <location>
        <begin position="5"/>
        <end position="146"/>
    </location>
</feature>
<keyword evidence="2" id="KW-0762">Sugar transport</keyword>
<name>A0A975IYS9_9BACT</name>
<keyword evidence="3" id="KW-1185">Reference proteome</keyword>
<dbReference type="CDD" id="cd00211">
    <property type="entry name" value="PTS_IIA_fru"/>
    <property type="match status" value="1"/>
</dbReference>
<accession>A0A975IYS9</accession>
<dbReference type="Pfam" id="PF00359">
    <property type="entry name" value="PTS_EIIA_2"/>
    <property type="match status" value="1"/>
</dbReference>
<organism evidence="2 3">
    <name type="scientific">Luteolibacter ambystomatis</name>
    <dbReference type="NCBI Taxonomy" id="2824561"/>
    <lineage>
        <taxon>Bacteria</taxon>
        <taxon>Pseudomonadati</taxon>
        <taxon>Verrucomicrobiota</taxon>
        <taxon>Verrucomicrobiia</taxon>
        <taxon>Verrucomicrobiales</taxon>
        <taxon>Verrucomicrobiaceae</taxon>
        <taxon>Luteolibacter</taxon>
    </lineage>
</organism>
<dbReference type="Proteomes" id="UP000676169">
    <property type="component" value="Chromosome"/>
</dbReference>
<protein>
    <submittedName>
        <fullName evidence="2">PTS sugar transporter subunit IIA</fullName>
    </submittedName>
</protein>
<dbReference type="RefSeq" id="WP_211630856.1">
    <property type="nucleotide sequence ID" value="NZ_CP073100.1"/>
</dbReference>
<proteinExistence type="predicted"/>